<dbReference type="Gene3D" id="2.40.50.1020">
    <property type="entry name" value="LytTr DNA-binding domain"/>
    <property type="match status" value="1"/>
</dbReference>
<dbReference type="Pfam" id="PF04397">
    <property type="entry name" value="LytTR"/>
    <property type="match status" value="1"/>
</dbReference>
<keyword evidence="4" id="KW-1185">Reference proteome</keyword>
<gene>
    <name evidence="3" type="ORF">D2V07_12730</name>
</gene>
<comment type="caution">
    <text evidence="3">The sequence shown here is derived from an EMBL/GenBank/DDBJ whole genome shotgun (WGS) entry which is preliminary data.</text>
</comment>
<feature type="domain" description="HTH LytTR-type" evidence="2">
    <location>
        <begin position="181"/>
        <end position="269"/>
    </location>
</feature>
<evidence type="ECO:0000256" key="1">
    <source>
        <dbReference type="SAM" id="Phobius"/>
    </source>
</evidence>
<dbReference type="SMART" id="SM00850">
    <property type="entry name" value="LytTR"/>
    <property type="match status" value="1"/>
</dbReference>
<dbReference type="OrthoDB" id="7028951at2"/>
<dbReference type="GO" id="GO:0003677">
    <property type="term" value="F:DNA binding"/>
    <property type="evidence" value="ECO:0007669"/>
    <property type="project" value="InterPro"/>
</dbReference>
<feature type="transmembrane region" description="Helical" evidence="1">
    <location>
        <begin position="82"/>
        <end position="102"/>
    </location>
</feature>
<evidence type="ECO:0000259" key="2">
    <source>
        <dbReference type="PROSITE" id="PS50930"/>
    </source>
</evidence>
<feature type="transmembrane region" description="Helical" evidence="1">
    <location>
        <begin position="122"/>
        <end position="139"/>
    </location>
</feature>
<keyword evidence="1" id="KW-0472">Membrane</keyword>
<accession>A0A418NQX6</accession>
<sequence length="269" mass="28829">MPMGDSGQTGRAMVARQIIIDLAVLAAIGVVLGFLAPLGTGYMSLPMRIAYWVVLALAGYLFYKPIGALVVRWGPKLAFPSWVMWTASVFIASIPMSILVWVVNAGGGRVRVPSLEVALTHYLAVCVVGAVVTLMFNLLPATSQNGAAVEPPAPAPLPELAPAAAPQPRFLDRLPAAVGTDLLALEMEDHYVRAHTALGNELVLMRMRDAVAELDGIAGEQVHRSWWVARGAVADVKRDGRNVRLVLDNGLEAPVSRANVSLLKERGWI</sequence>
<keyword evidence="1" id="KW-1133">Transmembrane helix</keyword>
<reference evidence="3 4" key="1">
    <citation type="submission" date="2018-08" db="EMBL/GenBank/DDBJ databases">
        <title>Erythrobacter zhengii sp.nov., a bacterium isolated from deep-sea sediment.</title>
        <authorList>
            <person name="Fang C."/>
            <person name="Wu Y.-H."/>
            <person name="Sun C."/>
            <person name="Wang H."/>
            <person name="Cheng H."/>
            <person name="Meng F.-X."/>
            <person name="Wang C.-S."/>
            <person name="Xu X.-W."/>
        </authorList>
    </citation>
    <scope>NUCLEOTIDE SEQUENCE [LARGE SCALE GENOMIC DNA]</scope>
    <source>
        <strain evidence="3 4">V18</strain>
    </source>
</reference>
<feature type="transmembrane region" description="Helical" evidence="1">
    <location>
        <begin position="49"/>
        <end position="70"/>
    </location>
</feature>
<organism evidence="3 4">
    <name type="scientific">Aurantiacibacter zhengii</name>
    <dbReference type="NCBI Taxonomy" id="2307003"/>
    <lineage>
        <taxon>Bacteria</taxon>
        <taxon>Pseudomonadati</taxon>
        <taxon>Pseudomonadota</taxon>
        <taxon>Alphaproteobacteria</taxon>
        <taxon>Sphingomonadales</taxon>
        <taxon>Erythrobacteraceae</taxon>
        <taxon>Aurantiacibacter</taxon>
    </lineage>
</organism>
<dbReference type="PROSITE" id="PS50930">
    <property type="entry name" value="HTH_LYTTR"/>
    <property type="match status" value="1"/>
</dbReference>
<dbReference type="EMBL" id="QXFL01000005">
    <property type="protein sequence ID" value="RIV85141.1"/>
    <property type="molecule type" value="Genomic_DNA"/>
</dbReference>
<dbReference type="Proteomes" id="UP000286576">
    <property type="component" value="Unassembled WGS sequence"/>
</dbReference>
<feature type="transmembrane region" description="Helical" evidence="1">
    <location>
        <begin position="20"/>
        <end position="43"/>
    </location>
</feature>
<evidence type="ECO:0000313" key="4">
    <source>
        <dbReference type="Proteomes" id="UP000286576"/>
    </source>
</evidence>
<dbReference type="AlphaFoldDB" id="A0A418NQX6"/>
<name>A0A418NQX6_9SPHN</name>
<dbReference type="InterPro" id="IPR007492">
    <property type="entry name" value="LytTR_DNA-bd_dom"/>
</dbReference>
<proteinExistence type="predicted"/>
<evidence type="ECO:0000313" key="3">
    <source>
        <dbReference type="EMBL" id="RIV85141.1"/>
    </source>
</evidence>
<keyword evidence="1" id="KW-0812">Transmembrane</keyword>
<protein>
    <submittedName>
        <fullName evidence="3">LytTR family transcriptional regulator</fullName>
    </submittedName>
</protein>